<sequence>METVPLFIMPAVSPTAVKLAADIAAVDTPTPAPTAAPTTQGSKPQRRKLHAAARHRRGRRHDDDEDEAGTEESYTDDDDDSGLSEDDASLLSEEEDTEDEYEEEEAGTPQRGTEKKKKGVVTDTEIMRRGIRAVRGGEKDGKGVDYEEFGKVETAEVKVEKKEGEGENEDVADGEEKEERSKDREEKAEEEGKVGDKGAVEAAKEDWKPQQETPFERRRREHEEYKKRRAEDPAFVPNRGRFFMHDHREGSGSNGFRPFGPGGRGRGFAREPQPPSELAADRWEHDMHEQADPSPRQPPASVQTPNFPARVRPTEQPRSFGRIVHKGTVQIQVNLPGMKSPITFSEVPWKSYTRLPFHRPPLRRDKPVRVALPGAPVRYIYPTVARSFIFIPRAMRPGGSGYGRGQPPRGRGGFIGGFPGSFAAGRSMYGGSTGYSPSIGMSRRSSIVAYDTRQHTPSAATQHFPPPQPAYIEEQQTRAPVSVSADDENTAKPVVRLPTAAAAPPVSSQAPPSQAQTQRNMPSQQQQPHPPPYRETRATPNIPMHQPRPQKNINVAELDSAHYPGAYQPAGYASSTTDIPPPPPPHLQQQQQQYPPQSYQPQAQYPATYPPQQQQPFYPPPPQQQYLHPNPTAPHFIPHPQPHPQPSQYIPASPVPAPGTVPMQSGTPVQGPTTIAQESNGMVFYSTWDPNCGYYPPPPQMQQGAYGQGGYGGGVNGEGGYAGWYWGGQGQGQGMMGQGMGFYG</sequence>
<dbReference type="GO" id="GO:0008380">
    <property type="term" value="P:RNA splicing"/>
    <property type="evidence" value="ECO:0007669"/>
    <property type="project" value="UniProtKB-KW"/>
</dbReference>
<keyword evidence="8" id="KW-0810">Translation regulation</keyword>
<evidence type="ECO:0000256" key="5">
    <source>
        <dbReference type="ARBA" id="ARBA00022490"/>
    </source>
</evidence>
<keyword evidence="16" id="KW-1185">Reference proteome</keyword>
<keyword evidence="7" id="KW-0509">mRNA transport</keyword>
<proteinExistence type="inferred from homology"/>
<keyword evidence="6" id="KW-0507">mRNA processing</keyword>
<dbReference type="InParanoid" id="A0A4S2MNX8"/>
<feature type="region of interest" description="Disordered" evidence="13">
    <location>
        <begin position="564"/>
        <end position="645"/>
    </location>
</feature>
<keyword evidence="11" id="KW-0508">mRNA splicing</keyword>
<accession>A0A4S2MNX8</accession>
<feature type="region of interest" description="Disordered" evidence="13">
    <location>
        <begin position="501"/>
        <end position="549"/>
    </location>
</feature>
<feature type="compositionally biased region" description="Basic and acidic residues" evidence="13">
    <location>
        <begin position="279"/>
        <end position="291"/>
    </location>
</feature>
<feature type="compositionally biased region" description="Basic and acidic residues" evidence="13">
    <location>
        <begin position="177"/>
        <end position="232"/>
    </location>
</feature>
<evidence type="ECO:0000259" key="14">
    <source>
        <dbReference type="SMART" id="SM01044"/>
    </source>
</evidence>
<keyword evidence="10" id="KW-0866">Nonsense-mediated mRNA decay</keyword>
<dbReference type="EMBL" id="ML220137">
    <property type="protein sequence ID" value="TGZ78842.1"/>
    <property type="molecule type" value="Genomic_DNA"/>
</dbReference>
<dbReference type="OrthoDB" id="5413466at2759"/>
<dbReference type="GO" id="GO:0051028">
    <property type="term" value="P:mRNA transport"/>
    <property type="evidence" value="ECO:0007669"/>
    <property type="project" value="UniProtKB-KW"/>
</dbReference>
<evidence type="ECO:0000256" key="3">
    <source>
        <dbReference type="ARBA" id="ARBA00009548"/>
    </source>
</evidence>
<evidence type="ECO:0000256" key="9">
    <source>
        <dbReference type="ARBA" id="ARBA00022884"/>
    </source>
</evidence>
<evidence type="ECO:0000256" key="8">
    <source>
        <dbReference type="ARBA" id="ARBA00022845"/>
    </source>
</evidence>
<feature type="domain" description="Btz" evidence="14">
    <location>
        <begin position="189"/>
        <end position="311"/>
    </location>
</feature>
<feature type="compositionally biased region" description="Acidic residues" evidence="13">
    <location>
        <begin position="166"/>
        <end position="176"/>
    </location>
</feature>
<evidence type="ECO:0000256" key="1">
    <source>
        <dbReference type="ARBA" id="ARBA00004123"/>
    </source>
</evidence>
<dbReference type="Proteomes" id="UP000298138">
    <property type="component" value="Unassembled WGS sequence"/>
</dbReference>
<evidence type="ECO:0000256" key="2">
    <source>
        <dbReference type="ARBA" id="ARBA00004496"/>
    </source>
</evidence>
<evidence type="ECO:0000256" key="7">
    <source>
        <dbReference type="ARBA" id="ARBA00022816"/>
    </source>
</evidence>
<comment type="similarity">
    <text evidence="3">Belongs to the CASC3 family.</text>
</comment>
<feature type="compositionally biased region" description="Low complexity" evidence="13">
    <location>
        <begin position="501"/>
        <end position="527"/>
    </location>
</feature>
<feature type="compositionally biased region" description="Acidic residues" evidence="13">
    <location>
        <begin position="63"/>
        <end position="106"/>
    </location>
</feature>
<gene>
    <name evidence="15" type="ORF">EX30DRAFT_383336</name>
</gene>
<keyword evidence="5" id="KW-0963">Cytoplasm</keyword>
<name>A0A4S2MNX8_9PEZI</name>
<dbReference type="GO" id="GO:0035145">
    <property type="term" value="C:exon-exon junction complex"/>
    <property type="evidence" value="ECO:0007669"/>
    <property type="project" value="InterPro"/>
</dbReference>
<dbReference type="AlphaFoldDB" id="A0A4S2MNX8"/>
<evidence type="ECO:0000313" key="16">
    <source>
        <dbReference type="Proteomes" id="UP000298138"/>
    </source>
</evidence>
<dbReference type="STRING" id="341454.A0A4S2MNX8"/>
<evidence type="ECO:0000256" key="4">
    <source>
        <dbReference type="ARBA" id="ARBA00022448"/>
    </source>
</evidence>
<reference evidence="15 16" key="1">
    <citation type="submission" date="2019-04" db="EMBL/GenBank/DDBJ databases">
        <title>Comparative genomics and transcriptomics to analyze fruiting body development in filamentous ascomycetes.</title>
        <authorList>
            <consortium name="DOE Joint Genome Institute"/>
            <person name="Lutkenhaus R."/>
            <person name="Traeger S."/>
            <person name="Breuer J."/>
            <person name="Kuo A."/>
            <person name="Lipzen A."/>
            <person name="Pangilinan J."/>
            <person name="Dilworth D."/>
            <person name="Sandor L."/>
            <person name="Poggeler S."/>
            <person name="Barry K."/>
            <person name="Grigoriev I.V."/>
            <person name="Nowrousian M."/>
        </authorList>
    </citation>
    <scope>NUCLEOTIDE SEQUENCE [LARGE SCALE GENOMIC DNA]</scope>
    <source>
        <strain evidence="15 16">CBS 389.68</strain>
    </source>
</reference>
<evidence type="ECO:0000256" key="6">
    <source>
        <dbReference type="ARBA" id="ARBA00022664"/>
    </source>
</evidence>
<evidence type="ECO:0000256" key="12">
    <source>
        <dbReference type="ARBA" id="ARBA00023242"/>
    </source>
</evidence>
<evidence type="ECO:0000256" key="10">
    <source>
        <dbReference type="ARBA" id="ARBA00023161"/>
    </source>
</evidence>
<feature type="compositionally biased region" description="Basic residues" evidence="13">
    <location>
        <begin position="44"/>
        <end position="59"/>
    </location>
</feature>
<keyword evidence="4" id="KW-0813">Transport</keyword>
<dbReference type="GO" id="GO:0005737">
    <property type="term" value="C:cytoplasm"/>
    <property type="evidence" value="ECO:0007669"/>
    <property type="project" value="UniProtKB-SubCell"/>
</dbReference>
<comment type="subcellular location">
    <subcellularLocation>
        <location evidence="2">Cytoplasm</location>
    </subcellularLocation>
    <subcellularLocation>
        <location evidence="1">Nucleus</location>
    </subcellularLocation>
</comment>
<evidence type="ECO:0000256" key="13">
    <source>
        <dbReference type="SAM" id="MobiDB-lite"/>
    </source>
</evidence>
<organism evidence="15 16">
    <name type="scientific">Ascodesmis nigricans</name>
    <dbReference type="NCBI Taxonomy" id="341454"/>
    <lineage>
        <taxon>Eukaryota</taxon>
        <taxon>Fungi</taxon>
        <taxon>Dikarya</taxon>
        <taxon>Ascomycota</taxon>
        <taxon>Pezizomycotina</taxon>
        <taxon>Pezizomycetes</taxon>
        <taxon>Pezizales</taxon>
        <taxon>Ascodesmidaceae</taxon>
        <taxon>Ascodesmis</taxon>
    </lineage>
</organism>
<feature type="region of interest" description="Disordered" evidence="13">
    <location>
        <begin position="28"/>
        <end position="314"/>
    </location>
</feature>
<protein>
    <recommendedName>
        <fullName evidence="14">Btz domain-containing protein</fullName>
    </recommendedName>
</protein>
<feature type="compositionally biased region" description="Basic and acidic residues" evidence="13">
    <location>
        <begin position="135"/>
        <end position="165"/>
    </location>
</feature>
<keyword evidence="9" id="KW-0694">RNA-binding</keyword>
<evidence type="ECO:0000256" key="11">
    <source>
        <dbReference type="ARBA" id="ARBA00023187"/>
    </source>
</evidence>
<dbReference type="SMART" id="SM01044">
    <property type="entry name" value="Btz"/>
    <property type="match status" value="1"/>
</dbReference>
<feature type="compositionally biased region" description="Low complexity" evidence="13">
    <location>
        <begin position="28"/>
        <end position="39"/>
    </location>
</feature>
<dbReference type="Pfam" id="PF09405">
    <property type="entry name" value="Btz"/>
    <property type="match status" value="1"/>
</dbReference>
<dbReference type="GO" id="GO:0006397">
    <property type="term" value="P:mRNA processing"/>
    <property type="evidence" value="ECO:0007669"/>
    <property type="project" value="UniProtKB-KW"/>
</dbReference>
<evidence type="ECO:0000313" key="15">
    <source>
        <dbReference type="EMBL" id="TGZ78842.1"/>
    </source>
</evidence>
<feature type="compositionally biased region" description="Low complexity" evidence="13">
    <location>
        <begin position="587"/>
        <end position="616"/>
    </location>
</feature>
<dbReference type="GO" id="GO:0003729">
    <property type="term" value="F:mRNA binding"/>
    <property type="evidence" value="ECO:0007669"/>
    <property type="project" value="InterPro"/>
</dbReference>
<dbReference type="InterPro" id="IPR018545">
    <property type="entry name" value="Btz_dom"/>
</dbReference>
<dbReference type="GO" id="GO:0000184">
    <property type="term" value="P:nuclear-transcribed mRNA catabolic process, nonsense-mediated decay"/>
    <property type="evidence" value="ECO:0007669"/>
    <property type="project" value="UniProtKB-KW"/>
</dbReference>
<keyword evidence="12" id="KW-0539">Nucleus</keyword>
<dbReference type="GO" id="GO:0006417">
    <property type="term" value="P:regulation of translation"/>
    <property type="evidence" value="ECO:0007669"/>
    <property type="project" value="UniProtKB-KW"/>
</dbReference>